<evidence type="ECO:0000313" key="1">
    <source>
        <dbReference type="EMBL" id="KRX45632.1"/>
    </source>
</evidence>
<accession>A0A0V0U351</accession>
<organism evidence="1 2">
    <name type="scientific">Trichinella murrelli</name>
    <dbReference type="NCBI Taxonomy" id="144512"/>
    <lineage>
        <taxon>Eukaryota</taxon>
        <taxon>Metazoa</taxon>
        <taxon>Ecdysozoa</taxon>
        <taxon>Nematoda</taxon>
        <taxon>Enoplea</taxon>
        <taxon>Dorylaimia</taxon>
        <taxon>Trichinellida</taxon>
        <taxon>Trichinellidae</taxon>
        <taxon>Trichinella</taxon>
    </lineage>
</organism>
<dbReference type="EMBL" id="JYDJ01000072">
    <property type="protein sequence ID" value="KRX45632.1"/>
    <property type="molecule type" value="Genomic_DNA"/>
</dbReference>
<dbReference type="STRING" id="144512.A0A0V0U351"/>
<reference evidence="1 2" key="1">
    <citation type="submission" date="2015-01" db="EMBL/GenBank/DDBJ databases">
        <title>Evolution of Trichinella species and genotypes.</title>
        <authorList>
            <person name="Korhonen P.K."/>
            <person name="Edoardo P."/>
            <person name="Giuseppe L.R."/>
            <person name="Gasser R.B."/>
        </authorList>
    </citation>
    <scope>NUCLEOTIDE SEQUENCE [LARGE SCALE GENOMIC DNA]</scope>
    <source>
        <strain evidence="1">ISS417</strain>
    </source>
</reference>
<protein>
    <submittedName>
        <fullName evidence="1">Uncharacterized protein</fullName>
    </submittedName>
</protein>
<gene>
    <name evidence="1" type="ORF">T05_11875</name>
</gene>
<comment type="caution">
    <text evidence="1">The sequence shown here is derived from an EMBL/GenBank/DDBJ whole genome shotgun (WGS) entry which is preliminary data.</text>
</comment>
<name>A0A0V0U351_9BILA</name>
<dbReference type="AlphaFoldDB" id="A0A0V0U351"/>
<evidence type="ECO:0000313" key="2">
    <source>
        <dbReference type="Proteomes" id="UP000055048"/>
    </source>
</evidence>
<dbReference type="Proteomes" id="UP000055048">
    <property type="component" value="Unassembled WGS sequence"/>
</dbReference>
<sequence length="341" mass="39276">LVLRLSFVFCVRELFEIFSVLFIIFTMADISVLCLVPNRGGSMALVFEGRSYKLKHGQTEEMLEVFKGCKGAVWTDSEVTAVINRKDHVETCQVDEHLTYKMEKKALLKKRSADEMKPIPAIYDEEASAASAEPSTSGHFPVFKRVRAAMYKHQAKRFPRLPEHRHDLAVHRKVGELGLKTRYRQHEETRRKIRMLLATAFLPVPHVNTGVSLLEAGTTGNLSALFQYFRQEWMTDERLPLWNVYNVNIRTNNHLEGWHNRLNRKAGKGHNGFYELLQLLIAEQGVMDTLIQQVLSGNVTVGDLRRVNRVYAQKQRRVAQYTGEYTNGRRTLEQFLEALCI</sequence>
<dbReference type="OrthoDB" id="6154864at2759"/>
<proteinExistence type="predicted"/>
<keyword evidence="2" id="KW-1185">Reference proteome</keyword>
<feature type="non-terminal residue" evidence="1">
    <location>
        <position position="1"/>
    </location>
</feature>